<dbReference type="RefSeq" id="WP_051488135.1">
    <property type="nucleotide sequence ID" value="NZ_JAAOMO010000036.1"/>
</dbReference>
<dbReference type="STRING" id="930.GCA_002079865_02085"/>
<keyword evidence="6" id="KW-1185">Reference proteome</keyword>
<evidence type="ECO:0000313" key="5">
    <source>
        <dbReference type="Proteomes" id="UP000094893"/>
    </source>
</evidence>
<evidence type="ECO:0000313" key="6">
    <source>
        <dbReference type="Proteomes" id="UP000095008"/>
    </source>
</evidence>
<dbReference type="Proteomes" id="UP000095008">
    <property type="component" value="Unassembled WGS sequence"/>
</dbReference>
<feature type="domain" description="Bro-N" evidence="2">
    <location>
        <begin position="12"/>
        <end position="122"/>
    </location>
</feature>
<proteinExistence type="predicted"/>
<comment type="caution">
    <text evidence="4">The sequence shown here is derived from an EMBL/GenBank/DDBJ whole genome shotgun (WGS) entry which is preliminary data.</text>
</comment>
<dbReference type="Pfam" id="PF02498">
    <property type="entry name" value="Bro-N"/>
    <property type="match status" value="1"/>
</dbReference>
<sequence length="231" mass="25643">MDTHTPGASAPLQAVKPAVFQFHSTEVRTIDRDGQIWFIAGDIAKALNYADAVQMTRVLDDDEAALHSVQIRSENGTIQTREVTIISESGLYHALLKSRKPEARAFRRWVTQEVLPAIRRGSLREVAPRQGLGTRQGLAPRHESGALSFLQGRFLLTFDLDGKACLQPLPEDACILSPSDPLSMATLIREILPRDRLADCLQIGIERLAQQKMPKNSEPTLSNRHHPGREA</sequence>
<organism evidence="4 6">
    <name type="scientific">Acidithiobacillus thiooxidans</name>
    <name type="common">Thiobacillus thiooxidans</name>
    <dbReference type="NCBI Taxonomy" id="930"/>
    <lineage>
        <taxon>Bacteria</taxon>
        <taxon>Pseudomonadati</taxon>
        <taxon>Pseudomonadota</taxon>
        <taxon>Acidithiobacillia</taxon>
        <taxon>Acidithiobacillales</taxon>
        <taxon>Acidithiobacillaceae</taxon>
        <taxon>Acidithiobacillus</taxon>
    </lineage>
</organism>
<feature type="compositionally biased region" description="Polar residues" evidence="1">
    <location>
        <begin position="213"/>
        <end position="222"/>
    </location>
</feature>
<evidence type="ECO:0000259" key="2">
    <source>
        <dbReference type="PROSITE" id="PS51750"/>
    </source>
</evidence>
<reference evidence="4 5" key="1">
    <citation type="journal article" date="2016" name="Int. J. Mol. Sci.">
        <title>Comparative genomics of the extreme acidophile Acidithiobacillus thiooxidans reveals intraspecific divergence and niche adaptation.</title>
        <authorList>
            <person name="Zhang X."/>
            <person name="Feng X."/>
            <person name="Tao J."/>
            <person name="Ma L."/>
            <person name="Xiao Y."/>
            <person name="Liang Y."/>
            <person name="Liu X."/>
            <person name="Yin H."/>
        </authorList>
    </citation>
    <scope>NUCLEOTIDE SEQUENCE [LARGE SCALE GENOMIC DNA]</scope>
    <source>
        <strain evidence="3 5">A02</strain>
        <strain evidence="4">DXS-W</strain>
    </source>
</reference>
<accession>A0A1C2I776</accession>
<dbReference type="InterPro" id="IPR003497">
    <property type="entry name" value="BRO_N_domain"/>
</dbReference>
<dbReference type="OrthoDB" id="1042522at2"/>
<dbReference type="SMART" id="SM01040">
    <property type="entry name" value="Bro-N"/>
    <property type="match status" value="1"/>
</dbReference>
<evidence type="ECO:0000313" key="3">
    <source>
        <dbReference type="EMBL" id="OCX74180.1"/>
    </source>
</evidence>
<protein>
    <recommendedName>
        <fullName evidence="2">Bro-N domain-containing protein</fullName>
    </recommendedName>
</protein>
<evidence type="ECO:0000256" key="1">
    <source>
        <dbReference type="SAM" id="MobiDB-lite"/>
    </source>
</evidence>
<dbReference type="PANTHER" id="PTHR36180">
    <property type="entry name" value="DNA-BINDING PROTEIN-RELATED-RELATED"/>
    <property type="match status" value="1"/>
</dbReference>
<dbReference type="PANTHER" id="PTHR36180:SF2">
    <property type="entry name" value="BRO FAMILY PROTEIN"/>
    <property type="match status" value="1"/>
</dbReference>
<feature type="region of interest" description="Disordered" evidence="1">
    <location>
        <begin position="211"/>
        <end position="231"/>
    </location>
</feature>
<dbReference type="Proteomes" id="UP000094893">
    <property type="component" value="Unassembled WGS sequence"/>
</dbReference>
<dbReference type="EMBL" id="LWSA01000074">
    <property type="protein sequence ID" value="OCX74180.1"/>
    <property type="molecule type" value="Genomic_DNA"/>
</dbReference>
<dbReference type="AlphaFoldDB" id="A0A1C2I776"/>
<dbReference type="EMBL" id="LWRY01000025">
    <property type="protein sequence ID" value="OCX74964.1"/>
    <property type="molecule type" value="Genomic_DNA"/>
</dbReference>
<name>A0A1C2I776_ACITH</name>
<gene>
    <name evidence="4" type="ORF">A6M23_04305</name>
    <name evidence="3" type="ORF">A6P07_06205</name>
</gene>
<evidence type="ECO:0000313" key="4">
    <source>
        <dbReference type="EMBL" id="OCX74964.1"/>
    </source>
</evidence>
<dbReference type="PROSITE" id="PS51750">
    <property type="entry name" value="BRO_N"/>
    <property type="match status" value="1"/>
</dbReference>